<proteinExistence type="predicted"/>
<dbReference type="Proteomes" id="UP000269721">
    <property type="component" value="Unassembled WGS sequence"/>
</dbReference>
<gene>
    <name evidence="3" type="ORF">BDK51DRAFT_36500</name>
</gene>
<feature type="region of interest" description="Disordered" evidence="1">
    <location>
        <begin position="209"/>
        <end position="245"/>
    </location>
</feature>
<keyword evidence="2" id="KW-0472">Membrane</keyword>
<dbReference type="AlphaFoldDB" id="A0A4P9WSE8"/>
<reference evidence="4" key="1">
    <citation type="journal article" date="2018" name="Nat. Microbiol.">
        <title>Leveraging single-cell genomics to expand the fungal tree of life.</title>
        <authorList>
            <person name="Ahrendt S.R."/>
            <person name="Quandt C.A."/>
            <person name="Ciobanu D."/>
            <person name="Clum A."/>
            <person name="Salamov A."/>
            <person name="Andreopoulos B."/>
            <person name="Cheng J.F."/>
            <person name="Woyke T."/>
            <person name="Pelin A."/>
            <person name="Henrissat B."/>
            <person name="Reynolds N.K."/>
            <person name="Benny G.L."/>
            <person name="Smith M.E."/>
            <person name="James T.Y."/>
            <person name="Grigoriev I.V."/>
        </authorList>
    </citation>
    <scope>NUCLEOTIDE SEQUENCE [LARGE SCALE GENOMIC DNA]</scope>
</reference>
<keyword evidence="2" id="KW-1133">Transmembrane helix</keyword>
<feature type="region of interest" description="Disordered" evidence="1">
    <location>
        <begin position="90"/>
        <end position="152"/>
    </location>
</feature>
<evidence type="ECO:0000256" key="2">
    <source>
        <dbReference type="SAM" id="Phobius"/>
    </source>
</evidence>
<dbReference type="EMBL" id="KZ993961">
    <property type="protein sequence ID" value="RKO94230.1"/>
    <property type="molecule type" value="Genomic_DNA"/>
</dbReference>
<sequence length="507" mass="55372">MSNHTRILCPVPNCNRRLSKWRKHRLRHLRPRPGRGRCQGMFDHLTPHPDLACLLFDNSTYIADFGTLEQFLVDHLEDHISAPAADDHMMSLAGSMGSGGSRDGEDSRNDKQDANEDSHDEDSRNLDYNIDEDDNQLDGGDRNHPDGSDTFKAEDACPAQAVASRPLHWVTDDRSSEDVDEAAQAILLQQVWAKEASSSWLVWGAGLAGGDNADEEKEQWEDEAAAADQDESGDGDPTAECDGSQGGLIATTNSGGQIMMGHSPYLLSAAGPVQSERSALGVGNEAAFYVHWVCQGDEHAADQGHLGLAPHGFALARLPEHLCSLKRLGIRQTHKLVKVVSVKLPELLTLVPMICLLEIARFWEHHPKPPKIVRDAAEDTICQLPTVCAFPKRMNCVIGVTAARRQMGSDAKIVAKVGDPQLDQLGLHTLTCILEGDFALLAKGLQMWSHVQGMGVFFICVMYSILSVGLGQKKFAGFILSSNSRARMCYAAMVKEAHAEPILDLAH</sequence>
<accession>A0A4P9WSE8</accession>
<feature type="compositionally biased region" description="Basic and acidic residues" evidence="1">
    <location>
        <begin position="139"/>
        <end position="152"/>
    </location>
</feature>
<feature type="transmembrane region" description="Helical" evidence="2">
    <location>
        <begin position="447"/>
        <end position="466"/>
    </location>
</feature>
<feature type="compositionally biased region" description="Basic and acidic residues" evidence="1">
    <location>
        <begin position="102"/>
        <end position="125"/>
    </location>
</feature>
<name>A0A4P9WSE8_9FUNG</name>
<evidence type="ECO:0000313" key="4">
    <source>
        <dbReference type="Proteomes" id="UP000269721"/>
    </source>
</evidence>
<keyword evidence="4" id="KW-1185">Reference proteome</keyword>
<protein>
    <submittedName>
        <fullName evidence="3">Uncharacterized protein</fullName>
    </submittedName>
</protein>
<organism evidence="3 4">
    <name type="scientific">Blyttiomyces helicus</name>
    <dbReference type="NCBI Taxonomy" id="388810"/>
    <lineage>
        <taxon>Eukaryota</taxon>
        <taxon>Fungi</taxon>
        <taxon>Fungi incertae sedis</taxon>
        <taxon>Chytridiomycota</taxon>
        <taxon>Chytridiomycota incertae sedis</taxon>
        <taxon>Chytridiomycetes</taxon>
        <taxon>Chytridiomycetes incertae sedis</taxon>
        <taxon>Blyttiomyces</taxon>
    </lineage>
</organism>
<evidence type="ECO:0000313" key="3">
    <source>
        <dbReference type="EMBL" id="RKO94230.1"/>
    </source>
</evidence>
<feature type="compositionally biased region" description="Acidic residues" evidence="1">
    <location>
        <begin position="212"/>
        <end position="239"/>
    </location>
</feature>
<evidence type="ECO:0000256" key="1">
    <source>
        <dbReference type="SAM" id="MobiDB-lite"/>
    </source>
</evidence>
<keyword evidence="2" id="KW-0812">Transmembrane</keyword>